<keyword evidence="1" id="KW-0812">Transmembrane</keyword>
<feature type="transmembrane region" description="Helical" evidence="1">
    <location>
        <begin position="146"/>
        <end position="164"/>
    </location>
</feature>
<name>G0MRL9_CAEBE</name>
<keyword evidence="1" id="KW-0472">Membrane</keyword>
<dbReference type="Proteomes" id="UP000008068">
    <property type="component" value="Unassembled WGS sequence"/>
</dbReference>
<evidence type="ECO:0000256" key="2">
    <source>
        <dbReference type="SAM" id="SignalP"/>
    </source>
</evidence>
<dbReference type="eggNOG" id="ENOG502TKHZ">
    <property type="taxonomic scope" value="Eukaryota"/>
</dbReference>
<keyword evidence="4" id="KW-1185">Reference proteome</keyword>
<accession>G0MRL9</accession>
<feature type="transmembrane region" description="Helical" evidence="1">
    <location>
        <begin position="105"/>
        <end position="126"/>
    </location>
</feature>
<feature type="transmembrane region" description="Helical" evidence="1">
    <location>
        <begin position="76"/>
        <end position="99"/>
    </location>
</feature>
<feature type="signal peptide" evidence="2">
    <location>
        <begin position="1"/>
        <end position="24"/>
    </location>
</feature>
<feature type="transmembrane region" description="Helical" evidence="1">
    <location>
        <begin position="43"/>
        <end position="64"/>
    </location>
</feature>
<sequence>MAPNISCDVLFHILFWSILPSAIAYERIVRDKEVDGSVLNSVIYHGVATSFVVLLMIVVKICFLRRRMEEWKYDRVNLIFGYSGVLIINLFSHFYVWWINYDMRMLFVVITCYHALIFTQLTFFIIKPSRKYKYNHTDGEMSFTIVFLFSFPVVLISVFGFSGGCLTHCWFNILFSFFVIDLKVVLSGRYSPTEKLPFYEDEKYREAVEEYEFRKEIFRKIEMSMEKRNETVLLVLNQFLHKPVSAHRLPNPQGTGERQMVPPY</sequence>
<reference evidence="4" key="1">
    <citation type="submission" date="2011-07" db="EMBL/GenBank/DDBJ databases">
        <authorList>
            <consortium name="Caenorhabditis brenneri Sequencing and Analysis Consortium"/>
            <person name="Wilson R.K."/>
        </authorList>
    </citation>
    <scope>NUCLEOTIDE SEQUENCE [LARGE SCALE GENOMIC DNA]</scope>
    <source>
        <strain evidence="4">PB2801</strain>
    </source>
</reference>
<gene>
    <name evidence="3" type="ORF">CAEBREN_09181</name>
</gene>
<proteinExistence type="predicted"/>
<evidence type="ECO:0000256" key="1">
    <source>
        <dbReference type="SAM" id="Phobius"/>
    </source>
</evidence>
<dbReference type="AlphaFoldDB" id="G0MRL9"/>
<organism evidence="4">
    <name type="scientific">Caenorhabditis brenneri</name>
    <name type="common">Nematode worm</name>
    <dbReference type="NCBI Taxonomy" id="135651"/>
    <lineage>
        <taxon>Eukaryota</taxon>
        <taxon>Metazoa</taxon>
        <taxon>Ecdysozoa</taxon>
        <taxon>Nematoda</taxon>
        <taxon>Chromadorea</taxon>
        <taxon>Rhabditida</taxon>
        <taxon>Rhabditina</taxon>
        <taxon>Rhabditomorpha</taxon>
        <taxon>Rhabditoidea</taxon>
        <taxon>Rhabditidae</taxon>
        <taxon>Peloderinae</taxon>
        <taxon>Caenorhabditis</taxon>
    </lineage>
</organism>
<keyword evidence="1" id="KW-1133">Transmembrane helix</keyword>
<dbReference type="EMBL" id="GL379809">
    <property type="protein sequence ID" value="EGT42587.1"/>
    <property type="molecule type" value="Genomic_DNA"/>
</dbReference>
<protein>
    <submittedName>
        <fullName evidence="3">Uncharacterized protein</fullName>
    </submittedName>
</protein>
<keyword evidence="2" id="KW-0732">Signal</keyword>
<evidence type="ECO:0000313" key="3">
    <source>
        <dbReference type="EMBL" id="EGT42587.1"/>
    </source>
</evidence>
<dbReference type="HOGENOM" id="CLU_1054573_0_0_1"/>
<evidence type="ECO:0000313" key="4">
    <source>
        <dbReference type="Proteomes" id="UP000008068"/>
    </source>
</evidence>
<dbReference type="InParanoid" id="G0MRL9"/>
<feature type="chain" id="PRO_5003404505" evidence="2">
    <location>
        <begin position="25"/>
        <end position="264"/>
    </location>
</feature>